<comment type="caution">
    <text evidence="1">The sequence shown here is derived from an EMBL/GenBank/DDBJ whole genome shotgun (WGS) entry which is preliminary data.</text>
</comment>
<proteinExistence type="predicted"/>
<organism evidence="1 2">
    <name type="scientific">Ceratitis capitata</name>
    <name type="common">Mediterranean fruit fly</name>
    <name type="synonym">Tephritis capitata</name>
    <dbReference type="NCBI Taxonomy" id="7213"/>
    <lineage>
        <taxon>Eukaryota</taxon>
        <taxon>Metazoa</taxon>
        <taxon>Ecdysozoa</taxon>
        <taxon>Arthropoda</taxon>
        <taxon>Hexapoda</taxon>
        <taxon>Insecta</taxon>
        <taxon>Pterygota</taxon>
        <taxon>Neoptera</taxon>
        <taxon>Endopterygota</taxon>
        <taxon>Diptera</taxon>
        <taxon>Brachycera</taxon>
        <taxon>Muscomorpha</taxon>
        <taxon>Tephritoidea</taxon>
        <taxon>Tephritidae</taxon>
        <taxon>Ceratitis</taxon>
        <taxon>Ceratitis</taxon>
    </lineage>
</organism>
<name>A0A811USL3_CERCA</name>
<feature type="non-terminal residue" evidence="1">
    <location>
        <position position="76"/>
    </location>
</feature>
<gene>
    <name evidence="1" type="ORF">CCAP1982_LOCUS10191</name>
</gene>
<reference evidence="1" key="1">
    <citation type="submission" date="2020-11" db="EMBL/GenBank/DDBJ databases">
        <authorList>
            <person name="Whitehead M."/>
        </authorList>
    </citation>
    <scope>NUCLEOTIDE SEQUENCE</scope>
    <source>
        <strain evidence="1">EGII</strain>
    </source>
</reference>
<evidence type="ECO:0000313" key="2">
    <source>
        <dbReference type="Proteomes" id="UP000606786"/>
    </source>
</evidence>
<keyword evidence="2" id="KW-1185">Reference proteome</keyword>
<dbReference type="Proteomes" id="UP000606786">
    <property type="component" value="Unassembled WGS sequence"/>
</dbReference>
<protein>
    <submittedName>
        <fullName evidence="1">(Mediterranean fruit fly) hypothetical protein</fullName>
    </submittedName>
</protein>
<evidence type="ECO:0000313" key="1">
    <source>
        <dbReference type="EMBL" id="CAD7001701.1"/>
    </source>
</evidence>
<dbReference type="AlphaFoldDB" id="A0A811USL3"/>
<dbReference type="EMBL" id="CAJHJT010000023">
    <property type="protein sequence ID" value="CAD7001701.1"/>
    <property type="molecule type" value="Genomic_DNA"/>
</dbReference>
<accession>A0A811USL3</accession>
<sequence length="76" mass="8899">MALKLEDNQYTKNEKERAMIILRNHFPDTTSEITISNGKNQNPDKVIWLLAKKIINYSSVEWTTKLFEKFKTPGID</sequence>